<dbReference type="InterPro" id="IPR036680">
    <property type="entry name" value="SPOR-like_sf"/>
</dbReference>
<reference evidence="3 4" key="1">
    <citation type="submission" date="2017-11" db="EMBL/GenBank/DDBJ databases">
        <authorList>
            <person name="Han C.G."/>
        </authorList>
    </citation>
    <scope>NUCLEOTIDE SEQUENCE [LARGE SCALE GENOMIC DNA]</scope>
    <source>
        <strain evidence="3 4">ANC 5347</strain>
    </source>
</reference>
<dbReference type="Gene3D" id="3.30.70.1070">
    <property type="entry name" value="Sporulation related repeat"/>
    <property type="match status" value="1"/>
</dbReference>
<feature type="region of interest" description="Disordered" evidence="1">
    <location>
        <begin position="216"/>
        <end position="290"/>
    </location>
</feature>
<evidence type="ECO:0000256" key="1">
    <source>
        <dbReference type="SAM" id="MobiDB-lite"/>
    </source>
</evidence>
<evidence type="ECO:0000313" key="4">
    <source>
        <dbReference type="Proteomes" id="UP000242351"/>
    </source>
</evidence>
<evidence type="ECO:0008006" key="5">
    <source>
        <dbReference type="Google" id="ProtNLM"/>
    </source>
</evidence>
<accession>A0A2H9UI11</accession>
<evidence type="ECO:0000256" key="2">
    <source>
        <dbReference type="SAM" id="Phobius"/>
    </source>
</evidence>
<feature type="compositionally biased region" description="Polar residues" evidence="1">
    <location>
        <begin position="278"/>
        <end position="290"/>
    </location>
</feature>
<evidence type="ECO:0000313" key="3">
    <source>
        <dbReference type="EMBL" id="PJI31334.1"/>
    </source>
</evidence>
<keyword evidence="2" id="KW-1133">Transmembrane helix</keyword>
<name>A0A2H9UI11_9GAMM</name>
<reference evidence="3 4" key="2">
    <citation type="submission" date="2017-12" db="EMBL/GenBank/DDBJ databases">
        <title>Revising the taxonomy of the Acinetobacter lwoffii group: the description of Acinetobacter pseudolwoffii sp. nov. and emended description of Acinetobacter lwoffii.</title>
        <authorList>
            <person name="Nemec A."/>
        </authorList>
    </citation>
    <scope>NUCLEOTIDE SEQUENCE [LARGE SCALE GENOMIC DNA]</scope>
    <source>
        <strain evidence="3 4">ANC 5347</strain>
    </source>
</reference>
<gene>
    <name evidence="3" type="ORF">CU320_14565</name>
</gene>
<dbReference type="AlphaFoldDB" id="A0A2H9UI11"/>
<comment type="caution">
    <text evidence="3">The sequence shown here is derived from an EMBL/GenBank/DDBJ whole genome shotgun (WGS) entry which is preliminary data.</text>
</comment>
<dbReference type="Proteomes" id="UP000242351">
    <property type="component" value="Unassembled WGS sequence"/>
</dbReference>
<proteinExistence type="predicted"/>
<organism evidence="3 4">
    <name type="scientific">Acinetobacter pseudolwoffii</name>
    <dbReference type="NCBI Taxonomy" id="2053287"/>
    <lineage>
        <taxon>Bacteria</taxon>
        <taxon>Pseudomonadati</taxon>
        <taxon>Pseudomonadota</taxon>
        <taxon>Gammaproteobacteria</taxon>
        <taxon>Moraxellales</taxon>
        <taxon>Moraxellaceae</taxon>
        <taxon>Acinetobacter</taxon>
    </lineage>
</organism>
<feature type="compositionally biased region" description="Low complexity" evidence="1">
    <location>
        <begin position="261"/>
        <end position="277"/>
    </location>
</feature>
<feature type="transmembrane region" description="Helical" evidence="2">
    <location>
        <begin position="14"/>
        <end position="34"/>
    </location>
</feature>
<keyword evidence="2" id="KW-0812">Transmembrane</keyword>
<dbReference type="RefSeq" id="WP_100358185.1">
    <property type="nucleotide sequence ID" value="NZ_PGOZ01000029.1"/>
</dbReference>
<dbReference type="EMBL" id="PGOZ01000029">
    <property type="protein sequence ID" value="PJI31334.1"/>
    <property type="molecule type" value="Genomic_DNA"/>
</dbReference>
<protein>
    <recommendedName>
        <fullName evidence="5">SPOR domain-containing protein</fullName>
    </recommendedName>
</protein>
<dbReference type="GO" id="GO:0042834">
    <property type="term" value="F:peptidoglycan binding"/>
    <property type="evidence" value="ECO:0007669"/>
    <property type="project" value="InterPro"/>
</dbReference>
<sequence>MTALHTPWQKVQHYFWLVCGVCCLFAALIFWAITDSDAVIEVEKKPETKVQLQIQPEKVATMTHIGALFDEVKPLDLNTRTIVNANHEPEFRGTKFVNEAKKQHAIELFRVSNEAILKSFLKKQPDRKPFIYLRISGENQPEQYVLLYGQYKTAAEANQALSTLNLNLPASVKPEVVLIQQYVSLVNNLGSEELASNQKLYEIRLKNVPLPKVDESVRLRQQTQAEVKPRSSDATTSTTIVRRDAAGNVLDVQKSESAVEGAPQPQNNNNRPNQGGNSRPQNNEISDPFN</sequence>
<keyword evidence="2" id="KW-0472">Membrane</keyword>